<reference evidence="3 4" key="1">
    <citation type="submission" date="2024-06" db="EMBL/GenBank/DDBJ databases">
        <title>Genomic Encyclopedia of Type Strains, Phase IV (KMG-IV): sequencing the most valuable type-strain genomes for metagenomic binning, comparative biology and taxonomic classification.</title>
        <authorList>
            <person name="Goeker M."/>
        </authorList>
    </citation>
    <scope>NUCLEOTIDE SEQUENCE [LARGE SCALE GENOMIC DNA]</scope>
    <source>
        <strain evidence="3 4">DSM 26128</strain>
    </source>
</reference>
<feature type="chain" id="PRO_5046357222" description="SLH domain-containing protein" evidence="1">
    <location>
        <begin position="26"/>
        <end position="300"/>
    </location>
</feature>
<dbReference type="Pfam" id="PF07532">
    <property type="entry name" value="Big_4"/>
    <property type="match status" value="1"/>
</dbReference>
<evidence type="ECO:0000256" key="1">
    <source>
        <dbReference type="SAM" id="SignalP"/>
    </source>
</evidence>
<feature type="signal peptide" evidence="1">
    <location>
        <begin position="1"/>
        <end position="25"/>
    </location>
</feature>
<name>A0ABV2GEG4_9BACL</name>
<feature type="domain" description="SLH" evidence="2">
    <location>
        <begin position="92"/>
        <end position="158"/>
    </location>
</feature>
<dbReference type="PROSITE" id="PS51272">
    <property type="entry name" value="SLH"/>
    <property type="match status" value="1"/>
</dbReference>
<protein>
    <recommendedName>
        <fullName evidence="2">SLH domain-containing protein</fullName>
    </recommendedName>
</protein>
<organism evidence="3 4">
    <name type="scientific">Bhargavaea ullalensis</name>
    <dbReference type="NCBI Taxonomy" id="1265685"/>
    <lineage>
        <taxon>Bacteria</taxon>
        <taxon>Bacillati</taxon>
        <taxon>Bacillota</taxon>
        <taxon>Bacilli</taxon>
        <taxon>Bacillales</taxon>
        <taxon>Caryophanaceae</taxon>
        <taxon>Bhargavaea</taxon>
    </lineage>
</organism>
<dbReference type="RefSeq" id="WP_040226826.1">
    <property type="nucleotide sequence ID" value="NZ_JBEPLW010000030.1"/>
</dbReference>
<dbReference type="Pfam" id="PF00395">
    <property type="entry name" value="SLH"/>
    <property type="match status" value="2"/>
</dbReference>
<dbReference type="InterPro" id="IPR011081">
    <property type="entry name" value="Big_4"/>
</dbReference>
<evidence type="ECO:0000313" key="4">
    <source>
        <dbReference type="Proteomes" id="UP001549099"/>
    </source>
</evidence>
<sequence>MKSLTKWVLAGVLAAGTLLPSAVSAAGYTDINENDAHYSNIMAAQDYGLLTGYADGTFKSSKDVQTATVIKALGKLELNLTGETLETYDYRGIPAFKDIPKSHPDQELYKFSLIVRDAGIFNGDPNGNVFPSRLIKRDAMAKVIVNAFALEDLEDVPTPKINDLNKAAKDMQEKILILKENGVTTETLFRPQETVKRGQLASFLVRAFEAMINYPIAEIEQPDPVETMKGVAPELPETVFLLLTNGVSIEVYVDWDLSGVDLNHPGVYTAVGTIDGVEDEVIEVQVTVDDVRDTDPVVPK</sequence>
<evidence type="ECO:0000313" key="3">
    <source>
        <dbReference type="EMBL" id="MET3576688.1"/>
    </source>
</evidence>
<dbReference type="Proteomes" id="UP001549099">
    <property type="component" value="Unassembled WGS sequence"/>
</dbReference>
<gene>
    <name evidence="3" type="ORF">ABID49_002617</name>
</gene>
<evidence type="ECO:0000259" key="2">
    <source>
        <dbReference type="PROSITE" id="PS51272"/>
    </source>
</evidence>
<keyword evidence="4" id="KW-1185">Reference proteome</keyword>
<keyword evidence="1" id="KW-0732">Signal</keyword>
<dbReference type="EMBL" id="JBEPLW010000030">
    <property type="protein sequence ID" value="MET3576688.1"/>
    <property type="molecule type" value="Genomic_DNA"/>
</dbReference>
<proteinExistence type="predicted"/>
<accession>A0ABV2GEG4</accession>
<comment type="caution">
    <text evidence="3">The sequence shown here is derived from an EMBL/GenBank/DDBJ whole genome shotgun (WGS) entry which is preliminary data.</text>
</comment>
<dbReference type="InterPro" id="IPR001119">
    <property type="entry name" value="SLH_dom"/>
</dbReference>